<organism evidence="2">
    <name type="scientific">Arundo donax</name>
    <name type="common">Giant reed</name>
    <name type="synonym">Donax arundinaceus</name>
    <dbReference type="NCBI Taxonomy" id="35708"/>
    <lineage>
        <taxon>Eukaryota</taxon>
        <taxon>Viridiplantae</taxon>
        <taxon>Streptophyta</taxon>
        <taxon>Embryophyta</taxon>
        <taxon>Tracheophyta</taxon>
        <taxon>Spermatophyta</taxon>
        <taxon>Magnoliopsida</taxon>
        <taxon>Liliopsida</taxon>
        <taxon>Poales</taxon>
        <taxon>Poaceae</taxon>
        <taxon>PACMAD clade</taxon>
        <taxon>Arundinoideae</taxon>
        <taxon>Arundineae</taxon>
        <taxon>Arundo</taxon>
    </lineage>
</organism>
<keyword evidence="1" id="KW-0732">Signal</keyword>
<evidence type="ECO:0000313" key="2">
    <source>
        <dbReference type="EMBL" id="JAD86240.1"/>
    </source>
</evidence>
<protein>
    <submittedName>
        <fullName evidence="2">Uncharacterized protein</fullName>
    </submittedName>
</protein>
<dbReference type="AlphaFoldDB" id="A0A0A9DKR1"/>
<reference evidence="2" key="2">
    <citation type="journal article" date="2015" name="Data Brief">
        <title>Shoot transcriptome of the giant reed, Arundo donax.</title>
        <authorList>
            <person name="Barrero R.A."/>
            <person name="Guerrero F.D."/>
            <person name="Moolhuijzen P."/>
            <person name="Goolsby J.A."/>
            <person name="Tidwell J."/>
            <person name="Bellgard S.E."/>
            <person name="Bellgard M.I."/>
        </authorList>
    </citation>
    <scope>NUCLEOTIDE SEQUENCE</scope>
    <source>
        <tissue evidence="2">Shoot tissue taken approximately 20 cm above the soil surface</tissue>
    </source>
</reference>
<feature type="signal peptide" evidence="1">
    <location>
        <begin position="1"/>
        <end position="21"/>
    </location>
</feature>
<sequence>MACLIGIAVHWVMCSIFSARGLLNGYFPNYNASFSLVLPMIKFLVNMSEDEIWSYQTEIFFIRWKFGGFYCLHM</sequence>
<dbReference type="EMBL" id="GBRH01211655">
    <property type="protein sequence ID" value="JAD86240.1"/>
    <property type="molecule type" value="Transcribed_RNA"/>
</dbReference>
<evidence type="ECO:0000256" key="1">
    <source>
        <dbReference type="SAM" id="SignalP"/>
    </source>
</evidence>
<feature type="chain" id="PRO_5002044993" evidence="1">
    <location>
        <begin position="22"/>
        <end position="74"/>
    </location>
</feature>
<reference evidence="2" key="1">
    <citation type="submission" date="2014-09" db="EMBL/GenBank/DDBJ databases">
        <authorList>
            <person name="Magalhaes I.L.F."/>
            <person name="Oliveira U."/>
            <person name="Santos F.R."/>
            <person name="Vidigal T.H.D.A."/>
            <person name="Brescovit A.D."/>
            <person name="Santos A.J."/>
        </authorList>
    </citation>
    <scope>NUCLEOTIDE SEQUENCE</scope>
    <source>
        <tissue evidence="2">Shoot tissue taken approximately 20 cm above the soil surface</tissue>
    </source>
</reference>
<accession>A0A0A9DKR1</accession>
<proteinExistence type="predicted"/>
<name>A0A0A9DKR1_ARUDO</name>